<dbReference type="EMBL" id="MWWQ01000008">
    <property type="protein sequence ID" value="OZG51426.1"/>
    <property type="molecule type" value="Genomic_DNA"/>
</dbReference>
<dbReference type="GO" id="GO:0009228">
    <property type="term" value="P:thiamine biosynthetic process"/>
    <property type="evidence" value="ECO:0007669"/>
    <property type="project" value="UniProtKB-KW"/>
</dbReference>
<dbReference type="CDD" id="cd01169">
    <property type="entry name" value="HMPP_kinase"/>
    <property type="match status" value="1"/>
</dbReference>
<dbReference type="GO" id="GO:0008902">
    <property type="term" value="F:hydroxymethylpyrimidine kinase activity"/>
    <property type="evidence" value="ECO:0007669"/>
    <property type="project" value="UniProtKB-EC"/>
</dbReference>
<comment type="caution">
    <text evidence="8">The sequence shown here is derived from an EMBL/GenBank/DDBJ whole genome shotgun (WGS) entry which is preliminary data.</text>
</comment>
<dbReference type="GO" id="GO:0005829">
    <property type="term" value="C:cytosol"/>
    <property type="evidence" value="ECO:0007669"/>
    <property type="project" value="TreeGrafter"/>
</dbReference>
<evidence type="ECO:0000259" key="7">
    <source>
        <dbReference type="Pfam" id="PF08543"/>
    </source>
</evidence>
<comment type="catalytic activity">
    <reaction evidence="2">
        <text>4-amino-2-methyl-5-(phosphooxymethyl)pyrimidine + ATP = 4-amino-2-methyl-5-(diphosphooxymethyl)pyrimidine + ADP</text>
        <dbReference type="Rhea" id="RHEA:19893"/>
        <dbReference type="ChEBI" id="CHEBI:30616"/>
        <dbReference type="ChEBI" id="CHEBI:57841"/>
        <dbReference type="ChEBI" id="CHEBI:58354"/>
        <dbReference type="ChEBI" id="CHEBI:456216"/>
        <dbReference type="EC" id="2.7.4.7"/>
    </reaction>
</comment>
<feature type="compositionally biased region" description="Basic and acidic residues" evidence="6">
    <location>
        <begin position="1"/>
        <end position="12"/>
    </location>
</feature>
<gene>
    <name evidence="8" type="ORF">PSSU_1049</name>
</gene>
<keyword evidence="9" id="KW-1185">Reference proteome</keyword>
<dbReference type="Proteomes" id="UP000216454">
    <property type="component" value="Unassembled WGS sequence"/>
</dbReference>
<evidence type="ECO:0000256" key="4">
    <source>
        <dbReference type="ARBA" id="ARBA00004769"/>
    </source>
</evidence>
<evidence type="ECO:0000256" key="3">
    <source>
        <dbReference type="ARBA" id="ARBA00003848"/>
    </source>
</evidence>
<dbReference type="OrthoDB" id="34166at2"/>
<feature type="compositionally biased region" description="Polar residues" evidence="6">
    <location>
        <begin position="479"/>
        <end position="488"/>
    </location>
</feature>
<dbReference type="RefSeq" id="WP_094691390.1">
    <property type="nucleotide sequence ID" value="NZ_MWWQ01000008.1"/>
</dbReference>
<keyword evidence="5" id="KW-0784">Thiamine biosynthesis</keyword>
<feature type="domain" description="Pyridoxamine kinase/Phosphomethylpyrimidine kinase" evidence="7">
    <location>
        <begin position="374"/>
        <end position="445"/>
    </location>
</feature>
<proteinExistence type="predicted"/>
<dbReference type="PANTHER" id="PTHR20858">
    <property type="entry name" value="PHOSPHOMETHYLPYRIMIDINE KINASE"/>
    <property type="match status" value="1"/>
</dbReference>
<dbReference type="GO" id="GO:0008972">
    <property type="term" value="F:phosphomethylpyrimidine kinase activity"/>
    <property type="evidence" value="ECO:0007669"/>
    <property type="project" value="UniProtKB-EC"/>
</dbReference>
<comment type="pathway">
    <text evidence="4">Cofactor biosynthesis; thiamine diphosphate biosynthesis; 4-amino-2-methyl-5-diphosphomethylpyrimidine from 5-amino-1-(5-phospho-D-ribosyl)imidazole: step 3/3.</text>
</comment>
<keyword evidence="8" id="KW-0378">Hydrolase</keyword>
<keyword evidence="8" id="KW-0418">Kinase</keyword>
<evidence type="ECO:0000313" key="8">
    <source>
        <dbReference type="EMBL" id="OZG51426.1"/>
    </source>
</evidence>
<feature type="compositionally biased region" description="Low complexity" evidence="6">
    <location>
        <begin position="13"/>
        <end position="45"/>
    </location>
</feature>
<protein>
    <submittedName>
        <fullName evidence="8">Multifunctional hydroxymethylpyrimidine phosphokinase/4-amino-5-aminomethyl-2-methylpyrimidine hydrolase</fullName>
    </submittedName>
</protein>
<dbReference type="PANTHER" id="PTHR20858:SF17">
    <property type="entry name" value="HYDROXYMETHYLPYRIMIDINE_PHOSPHOMETHYLPYRIMIDINE KINASE THI20-RELATED"/>
    <property type="match status" value="1"/>
</dbReference>
<sequence length="675" mass="71723">MAYEHANVHESHSSSQSTCTSESSQQHADSPLAHDSAAHSSPAHGSADRFHHSLAQIQHHAATMLSRTNGADDTYPSRARVLSVEGSDPIGGAGTMADMKAFTAHGVFGYAAMTCVCAQNTQGVTDIVNMEPDFLREQLISVSSDGIIDSMKIGMLGTPEIVDCVRDWLVDLLHDYERRGLPRPWIVIDPVMYAKSGDSLLTPEAEQELRSILPLADIITPNVPELAALAHAGAHTAAGIGAADTASAPDTASTPTMPRTWDEAVNMACVVAQDLGVRVYAKAGMFALQASENHAADKQLANSESNTTDACEAESALQCNDACGVEPAMQCNDACGAEPTMQCNDARGVEPVMQCNDVLVEPAALCSESGSSAQAGSPRITTLYGPRVETVNVHGTGDSLSSSLAALRPRFLDWRETAQAAKDWMVGAISGANDLHVGKGHGPIDFTWESAPTSRLFTDEYWGILSQAAAQHRDGAHNPTATQSQQESASHDATAHNATSTLASRYPAEYLEAYVHALIAAASEASDASDRAFFIHCASNVSAQIPAAATGYRHCAYDGDVTHTGSEHDGKRRGECSGECRGKCSGKCSTVSDALRAIADQHSLGLLAAALLPHFWIASLEYGPTLADSEADELSDITAHIAQIANREARLASHRDYQRMIDTARELTRLEYSML</sequence>
<reference evidence="8 9" key="1">
    <citation type="journal article" date="2017" name="BMC Genomics">
        <title>Comparative genomic and phylogenomic analyses of the Bifidobacteriaceae family.</title>
        <authorList>
            <person name="Lugli G.A."/>
            <person name="Milani C."/>
            <person name="Turroni F."/>
            <person name="Duranti S."/>
            <person name="Mancabelli L."/>
            <person name="Mangifesta M."/>
            <person name="Ferrario C."/>
            <person name="Modesto M."/>
            <person name="Mattarelli P."/>
            <person name="Jiri K."/>
            <person name="van Sinderen D."/>
            <person name="Ventura M."/>
        </authorList>
    </citation>
    <scope>NUCLEOTIDE SEQUENCE [LARGE SCALE GENOMIC DNA]</scope>
    <source>
        <strain evidence="8 9">DSM 24744</strain>
    </source>
</reference>
<evidence type="ECO:0000313" key="9">
    <source>
        <dbReference type="Proteomes" id="UP000216454"/>
    </source>
</evidence>
<organism evidence="8 9">
    <name type="scientific">Pseudoscardovia suis</name>
    <dbReference type="NCBI Taxonomy" id="987063"/>
    <lineage>
        <taxon>Bacteria</taxon>
        <taxon>Bacillati</taxon>
        <taxon>Actinomycetota</taxon>
        <taxon>Actinomycetes</taxon>
        <taxon>Bifidobacteriales</taxon>
        <taxon>Bifidobacteriaceae</taxon>
        <taxon>Pseudoscardovia</taxon>
    </lineage>
</organism>
<keyword evidence="8" id="KW-0808">Transferase</keyword>
<comment type="function">
    <text evidence="3">Catalyzes the phosphorylation of hydroxymethylpyrimidine phosphate (HMP-P) to HMP-PP, and of HMP to HMP-P.</text>
</comment>
<dbReference type="InterPro" id="IPR004399">
    <property type="entry name" value="HMP/HMP-P_kinase_dom"/>
</dbReference>
<evidence type="ECO:0000256" key="6">
    <source>
        <dbReference type="SAM" id="MobiDB-lite"/>
    </source>
</evidence>
<evidence type="ECO:0000256" key="1">
    <source>
        <dbReference type="ARBA" id="ARBA00000151"/>
    </source>
</evidence>
<dbReference type="AlphaFoldDB" id="A0A261EXN4"/>
<feature type="region of interest" description="Disordered" evidence="6">
    <location>
        <begin position="472"/>
        <end position="496"/>
    </location>
</feature>
<dbReference type="InterPro" id="IPR029056">
    <property type="entry name" value="Ribokinase-like"/>
</dbReference>
<dbReference type="UniPathway" id="UPA00060">
    <property type="reaction ID" value="UER00138"/>
</dbReference>
<evidence type="ECO:0000256" key="5">
    <source>
        <dbReference type="ARBA" id="ARBA00022977"/>
    </source>
</evidence>
<dbReference type="Pfam" id="PF08543">
    <property type="entry name" value="Phos_pyr_kin"/>
    <property type="match status" value="2"/>
</dbReference>
<dbReference type="Gene3D" id="3.40.1190.20">
    <property type="match status" value="1"/>
</dbReference>
<comment type="catalytic activity">
    <reaction evidence="1">
        <text>4-amino-5-hydroxymethyl-2-methylpyrimidine + ATP = 4-amino-2-methyl-5-(phosphooxymethyl)pyrimidine + ADP + H(+)</text>
        <dbReference type="Rhea" id="RHEA:23096"/>
        <dbReference type="ChEBI" id="CHEBI:15378"/>
        <dbReference type="ChEBI" id="CHEBI:16892"/>
        <dbReference type="ChEBI" id="CHEBI:30616"/>
        <dbReference type="ChEBI" id="CHEBI:58354"/>
        <dbReference type="ChEBI" id="CHEBI:456216"/>
        <dbReference type="EC" id="2.7.1.49"/>
    </reaction>
</comment>
<accession>A0A261EXN4</accession>
<dbReference type="GO" id="GO:0009229">
    <property type="term" value="P:thiamine diphosphate biosynthetic process"/>
    <property type="evidence" value="ECO:0007669"/>
    <property type="project" value="UniProtKB-UniPathway"/>
</dbReference>
<dbReference type="GO" id="GO:0016787">
    <property type="term" value="F:hydrolase activity"/>
    <property type="evidence" value="ECO:0007669"/>
    <property type="project" value="UniProtKB-KW"/>
</dbReference>
<dbReference type="InterPro" id="IPR013749">
    <property type="entry name" value="PM/HMP-P_kinase-1"/>
</dbReference>
<dbReference type="SUPFAM" id="SSF53613">
    <property type="entry name" value="Ribokinase-like"/>
    <property type="match status" value="2"/>
</dbReference>
<name>A0A261EXN4_9BIFI</name>
<feature type="region of interest" description="Disordered" evidence="6">
    <location>
        <begin position="1"/>
        <end position="47"/>
    </location>
</feature>
<feature type="domain" description="Pyridoxamine kinase/Phosphomethylpyrimidine kinase" evidence="7">
    <location>
        <begin position="88"/>
        <end position="238"/>
    </location>
</feature>
<evidence type="ECO:0000256" key="2">
    <source>
        <dbReference type="ARBA" id="ARBA00000565"/>
    </source>
</evidence>